<dbReference type="EMBL" id="CP048020">
    <property type="protein sequence ID" value="QHX44497.1"/>
    <property type="molecule type" value="Genomic_DNA"/>
</dbReference>
<dbReference type="InterPro" id="IPR005119">
    <property type="entry name" value="LysR_subst-bd"/>
</dbReference>
<dbReference type="InterPro" id="IPR036388">
    <property type="entry name" value="WH-like_DNA-bd_sf"/>
</dbReference>
<comment type="similarity">
    <text evidence="1">Belongs to the LysR transcriptional regulatory family.</text>
</comment>
<dbReference type="PANTHER" id="PTHR30346">
    <property type="entry name" value="TRANSCRIPTIONAL DUAL REGULATOR HCAR-RELATED"/>
    <property type="match status" value="1"/>
</dbReference>
<proteinExistence type="inferred from homology"/>
<keyword evidence="2" id="KW-0805">Transcription regulation</keyword>
<dbReference type="GO" id="GO:0003677">
    <property type="term" value="F:DNA binding"/>
    <property type="evidence" value="ECO:0007669"/>
    <property type="project" value="UniProtKB-KW"/>
</dbReference>
<reference evidence="6 7" key="1">
    <citation type="submission" date="2020-01" db="EMBL/GenBank/DDBJ databases">
        <title>Complete genome sequence of a human oral phylogroup 1 Treponema sp. strain ATCC 700766, originally isolated from periodontitis dental plaque.</title>
        <authorList>
            <person name="Chan Y."/>
            <person name="Huo Y.-B."/>
            <person name="Yu X.-L."/>
            <person name="Zeng H."/>
            <person name="Leung W.-K."/>
            <person name="Watt R.M."/>
        </authorList>
    </citation>
    <scope>NUCLEOTIDE SEQUENCE [LARGE SCALE GENOMIC DNA]</scope>
    <source>
        <strain evidence="6 7">OMZ 804</strain>
    </source>
</reference>
<dbReference type="PRINTS" id="PR00039">
    <property type="entry name" value="HTHLYSR"/>
</dbReference>
<dbReference type="RefSeq" id="WP_162664762.1">
    <property type="nucleotide sequence ID" value="NZ_CP048020.1"/>
</dbReference>
<evidence type="ECO:0000259" key="5">
    <source>
        <dbReference type="PROSITE" id="PS50931"/>
    </source>
</evidence>
<dbReference type="PROSITE" id="PS50931">
    <property type="entry name" value="HTH_LYSR"/>
    <property type="match status" value="1"/>
</dbReference>
<evidence type="ECO:0000256" key="1">
    <source>
        <dbReference type="ARBA" id="ARBA00009437"/>
    </source>
</evidence>
<protein>
    <submittedName>
        <fullName evidence="6">LysR family transcriptional regulator</fullName>
    </submittedName>
</protein>
<evidence type="ECO:0000313" key="6">
    <source>
        <dbReference type="EMBL" id="QHX44497.1"/>
    </source>
</evidence>
<dbReference type="Pfam" id="PF00126">
    <property type="entry name" value="HTH_1"/>
    <property type="match status" value="1"/>
</dbReference>
<keyword evidence="4" id="KW-0804">Transcription</keyword>
<dbReference type="KEGG" id="trz:GWP43_05940"/>
<evidence type="ECO:0000256" key="3">
    <source>
        <dbReference type="ARBA" id="ARBA00023125"/>
    </source>
</evidence>
<keyword evidence="3" id="KW-0238">DNA-binding</keyword>
<dbReference type="SUPFAM" id="SSF53850">
    <property type="entry name" value="Periplasmic binding protein-like II"/>
    <property type="match status" value="1"/>
</dbReference>
<dbReference type="SUPFAM" id="SSF46785">
    <property type="entry name" value="Winged helix' DNA-binding domain"/>
    <property type="match status" value="1"/>
</dbReference>
<organism evidence="6 7">
    <name type="scientific">Treponema vincentii</name>
    <dbReference type="NCBI Taxonomy" id="69710"/>
    <lineage>
        <taxon>Bacteria</taxon>
        <taxon>Pseudomonadati</taxon>
        <taxon>Spirochaetota</taxon>
        <taxon>Spirochaetia</taxon>
        <taxon>Spirochaetales</taxon>
        <taxon>Treponemataceae</taxon>
        <taxon>Treponema</taxon>
    </lineage>
</organism>
<feature type="domain" description="HTH lysR-type" evidence="5">
    <location>
        <begin position="1"/>
        <end position="58"/>
    </location>
</feature>
<accession>A0A6P1Y3S2</accession>
<dbReference type="InterPro" id="IPR036390">
    <property type="entry name" value="WH_DNA-bd_sf"/>
</dbReference>
<dbReference type="GO" id="GO:0003700">
    <property type="term" value="F:DNA-binding transcription factor activity"/>
    <property type="evidence" value="ECO:0007669"/>
    <property type="project" value="InterPro"/>
</dbReference>
<dbReference type="GO" id="GO:0032993">
    <property type="term" value="C:protein-DNA complex"/>
    <property type="evidence" value="ECO:0007669"/>
    <property type="project" value="TreeGrafter"/>
</dbReference>
<dbReference type="Gene3D" id="1.10.10.10">
    <property type="entry name" value="Winged helix-like DNA-binding domain superfamily/Winged helix DNA-binding domain"/>
    <property type="match status" value="1"/>
</dbReference>
<gene>
    <name evidence="6" type="ORF">GWP43_05940</name>
</gene>
<sequence>MELYQLRQLVAFAEYGTLSKAAEMVHTSQPALSRSMQNLEAELGVPLFSRTKNHIALTEVGVLAAQHAHVVVSAHDDMIGAVREADRRLRNFSFGSIAPAPMWELAPIASKVFTGKTIQSDLQETEASLIRGLDDGTYNLIILLHPLEAKKSDGMPQYLCKSFIREKLSVLLPVSHRLAKRKTLQLQDLAGEKLLIHNTIGFWYSVCKQKIPDAVFLEQSELSVLREIVHASELPSFITNITNTNNAIPHGKVAVPLSDPEVNVQFWCVCLAENAREYQALFKAIEGHL</sequence>
<evidence type="ECO:0000256" key="4">
    <source>
        <dbReference type="ARBA" id="ARBA00023163"/>
    </source>
</evidence>
<evidence type="ECO:0000256" key="2">
    <source>
        <dbReference type="ARBA" id="ARBA00023015"/>
    </source>
</evidence>
<dbReference type="InterPro" id="IPR000847">
    <property type="entry name" value="LysR_HTH_N"/>
</dbReference>
<evidence type="ECO:0000313" key="7">
    <source>
        <dbReference type="Proteomes" id="UP000464374"/>
    </source>
</evidence>
<dbReference type="PANTHER" id="PTHR30346:SF17">
    <property type="entry name" value="LYSR FAMILY TRANSCRIPTIONAL REGULATOR"/>
    <property type="match status" value="1"/>
</dbReference>
<dbReference type="Pfam" id="PF03466">
    <property type="entry name" value="LysR_substrate"/>
    <property type="match status" value="1"/>
</dbReference>
<dbReference type="Gene3D" id="3.40.190.10">
    <property type="entry name" value="Periplasmic binding protein-like II"/>
    <property type="match status" value="2"/>
</dbReference>
<dbReference type="Proteomes" id="UP000464374">
    <property type="component" value="Chromosome"/>
</dbReference>
<dbReference type="AlphaFoldDB" id="A0A6P1Y3S2"/>
<dbReference type="FunFam" id="1.10.10.10:FF:000001">
    <property type="entry name" value="LysR family transcriptional regulator"/>
    <property type="match status" value="1"/>
</dbReference>
<name>A0A6P1Y3S2_9SPIR</name>